<evidence type="ECO:0000259" key="1">
    <source>
        <dbReference type="Pfam" id="PF13474"/>
    </source>
</evidence>
<sequence length="146" mass="16563">MSDPEKQVLQKLDTYKSAVLAKNAETFMQLYDAEVRVFDTWGTWSYEGAAAWRIAVEGWFSSLGDETVRVTFEDVKITAEPSFAAMTAFARYAAFSAQGEELRAMQNRITWVLKTRGHVLRIVHEHTSAPIGFEDTKAMFKREGKS</sequence>
<accession>A0ABN1JTR5</accession>
<protein>
    <recommendedName>
        <fullName evidence="1">SnoaL-like domain-containing protein</fullName>
    </recommendedName>
</protein>
<name>A0ABN1JTR5_9BURK</name>
<dbReference type="RefSeq" id="WP_170200673.1">
    <property type="nucleotide sequence ID" value="NZ_BAAAEW010000006.1"/>
</dbReference>
<proteinExistence type="predicted"/>
<evidence type="ECO:0000313" key="3">
    <source>
        <dbReference type="Proteomes" id="UP001500279"/>
    </source>
</evidence>
<comment type="caution">
    <text evidence="2">The sequence shown here is derived from an EMBL/GenBank/DDBJ whole genome shotgun (WGS) entry which is preliminary data.</text>
</comment>
<dbReference type="Gene3D" id="3.10.450.50">
    <property type="match status" value="1"/>
</dbReference>
<keyword evidence="3" id="KW-1185">Reference proteome</keyword>
<organism evidence="2 3">
    <name type="scientific">Ideonella azotifigens</name>
    <dbReference type="NCBI Taxonomy" id="513160"/>
    <lineage>
        <taxon>Bacteria</taxon>
        <taxon>Pseudomonadati</taxon>
        <taxon>Pseudomonadota</taxon>
        <taxon>Betaproteobacteria</taxon>
        <taxon>Burkholderiales</taxon>
        <taxon>Sphaerotilaceae</taxon>
        <taxon>Ideonella</taxon>
    </lineage>
</organism>
<dbReference type="EMBL" id="BAAAEW010000006">
    <property type="protein sequence ID" value="GAA0746513.1"/>
    <property type="molecule type" value="Genomic_DNA"/>
</dbReference>
<dbReference type="Pfam" id="PF13474">
    <property type="entry name" value="SnoaL_3"/>
    <property type="match status" value="1"/>
</dbReference>
<dbReference type="Proteomes" id="UP001500279">
    <property type="component" value="Unassembled WGS sequence"/>
</dbReference>
<reference evidence="2 3" key="1">
    <citation type="journal article" date="2019" name="Int. J. Syst. Evol. Microbiol.">
        <title>The Global Catalogue of Microorganisms (GCM) 10K type strain sequencing project: providing services to taxonomists for standard genome sequencing and annotation.</title>
        <authorList>
            <consortium name="The Broad Institute Genomics Platform"/>
            <consortium name="The Broad Institute Genome Sequencing Center for Infectious Disease"/>
            <person name="Wu L."/>
            <person name="Ma J."/>
        </authorList>
    </citation>
    <scope>NUCLEOTIDE SEQUENCE [LARGE SCALE GENOMIC DNA]</scope>
    <source>
        <strain evidence="2 3">JCM 15503</strain>
    </source>
</reference>
<dbReference type="InterPro" id="IPR032710">
    <property type="entry name" value="NTF2-like_dom_sf"/>
</dbReference>
<dbReference type="SUPFAM" id="SSF54427">
    <property type="entry name" value="NTF2-like"/>
    <property type="match status" value="1"/>
</dbReference>
<evidence type="ECO:0000313" key="2">
    <source>
        <dbReference type="EMBL" id="GAA0746513.1"/>
    </source>
</evidence>
<feature type="domain" description="SnoaL-like" evidence="1">
    <location>
        <begin position="9"/>
        <end position="131"/>
    </location>
</feature>
<dbReference type="InterPro" id="IPR037401">
    <property type="entry name" value="SnoaL-like"/>
</dbReference>
<gene>
    <name evidence="2" type="ORF">GCM10009107_14100</name>
</gene>